<evidence type="ECO:0000313" key="4">
    <source>
        <dbReference type="EMBL" id="MFC0679370.1"/>
    </source>
</evidence>
<feature type="region of interest" description="Disordered" evidence="3">
    <location>
        <begin position="1"/>
        <end position="33"/>
    </location>
</feature>
<dbReference type="InterPro" id="IPR050955">
    <property type="entry name" value="Plant_Biomass_Hydrol_Est"/>
</dbReference>
<reference evidence="4 5" key="1">
    <citation type="submission" date="2024-09" db="EMBL/GenBank/DDBJ databases">
        <authorList>
            <person name="Sun Q."/>
            <person name="Mori K."/>
        </authorList>
    </citation>
    <scope>NUCLEOTIDE SEQUENCE [LARGE SCALE GENOMIC DNA]</scope>
    <source>
        <strain evidence="4 5">KCTC 23076</strain>
    </source>
</reference>
<dbReference type="Proteomes" id="UP001589896">
    <property type="component" value="Unassembled WGS sequence"/>
</dbReference>
<accession>A0ABV6RQW4</accession>
<dbReference type="PANTHER" id="PTHR43037">
    <property type="entry name" value="UNNAMED PRODUCT-RELATED"/>
    <property type="match status" value="1"/>
</dbReference>
<evidence type="ECO:0000256" key="1">
    <source>
        <dbReference type="ARBA" id="ARBA00022729"/>
    </source>
</evidence>
<keyword evidence="1" id="KW-0732">Signal</keyword>
<dbReference type="SUPFAM" id="SSF53474">
    <property type="entry name" value="alpha/beta-Hydrolases"/>
    <property type="match status" value="2"/>
</dbReference>
<keyword evidence="2 4" id="KW-0378">Hydrolase</keyword>
<dbReference type="EMBL" id="JBHLTG010000003">
    <property type="protein sequence ID" value="MFC0679370.1"/>
    <property type="molecule type" value="Genomic_DNA"/>
</dbReference>
<evidence type="ECO:0000313" key="5">
    <source>
        <dbReference type="Proteomes" id="UP001589896"/>
    </source>
</evidence>
<comment type="caution">
    <text evidence="4">The sequence shown here is derived from an EMBL/GenBank/DDBJ whole genome shotgun (WGS) entry which is preliminary data.</text>
</comment>
<dbReference type="InterPro" id="IPR010126">
    <property type="entry name" value="Esterase_phb"/>
</dbReference>
<dbReference type="PANTHER" id="PTHR43037:SF1">
    <property type="entry name" value="BLL1128 PROTEIN"/>
    <property type="match status" value="1"/>
</dbReference>
<dbReference type="GO" id="GO:0016787">
    <property type="term" value="F:hydrolase activity"/>
    <property type="evidence" value="ECO:0007669"/>
    <property type="project" value="UniProtKB-KW"/>
</dbReference>
<sequence length="353" mass="38025">MRSRAQQMANAESSPDGASAGGQWSNSGRDIDEEELRLGMHCGATAETDEANDTGDAAGGRGEFLHATYRNEHGEREYRLYRPVGYAESDRAMPLVLMLHGCAHTPENFAVGTRMNMLADRLGFLVAYPRQTMGENRAKCWNWYRPDHQKPDEGEPSILAGITHEIASTHRVDTGRIFVAGLSAGASMAAILGHTYPTLFRAICVHSGTPYLSAHSAPSALATLTGHGYHKSEARQTVSGLPVPMILFQGDRDRVVDPVNADALVRQAAGGDLVATTETGRVPDGHAYTREVFTDGTGQARIERWTVHGSGHAWSGGSAEGAYTDPEGPDASAAMLEFFMRVSEQPATHAVLH</sequence>
<dbReference type="InterPro" id="IPR029058">
    <property type="entry name" value="AB_hydrolase_fold"/>
</dbReference>
<evidence type="ECO:0000256" key="3">
    <source>
        <dbReference type="SAM" id="MobiDB-lite"/>
    </source>
</evidence>
<dbReference type="RefSeq" id="WP_386670063.1">
    <property type="nucleotide sequence ID" value="NZ_JBHLTG010000003.1"/>
</dbReference>
<keyword evidence="5" id="KW-1185">Reference proteome</keyword>
<dbReference type="NCBIfam" id="TIGR01840">
    <property type="entry name" value="esterase_phb"/>
    <property type="match status" value="1"/>
</dbReference>
<gene>
    <name evidence="4" type="ORF">ACFFGH_16160</name>
</gene>
<organism evidence="4 5">
    <name type="scientific">Lysobacter korlensis</name>
    <dbReference type="NCBI Taxonomy" id="553636"/>
    <lineage>
        <taxon>Bacteria</taxon>
        <taxon>Pseudomonadati</taxon>
        <taxon>Pseudomonadota</taxon>
        <taxon>Gammaproteobacteria</taxon>
        <taxon>Lysobacterales</taxon>
        <taxon>Lysobacteraceae</taxon>
        <taxon>Lysobacter</taxon>
    </lineage>
</organism>
<evidence type="ECO:0000256" key="2">
    <source>
        <dbReference type="ARBA" id="ARBA00022801"/>
    </source>
</evidence>
<dbReference type="Pfam" id="PF10503">
    <property type="entry name" value="Esterase_PHB"/>
    <property type="match status" value="1"/>
</dbReference>
<protein>
    <submittedName>
        <fullName evidence="4">Alpha/beta hydrolase family esterase</fullName>
    </submittedName>
</protein>
<dbReference type="Gene3D" id="3.40.50.1820">
    <property type="entry name" value="alpha/beta hydrolase"/>
    <property type="match status" value="1"/>
</dbReference>
<feature type="compositionally biased region" description="Polar residues" evidence="3">
    <location>
        <begin position="1"/>
        <end position="13"/>
    </location>
</feature>
<name>A0ABV6RQW4_9GAMM</name>
<proteinExistence type="predicted"/>